<feature type="transmembrane region" description="Helical" evidence="14">
    <location>
        <begin position="74"/>
        <end position="94"/>
    </location>
</feature>
<feature type="transmembrane region" description="Helical" evidence="14">
    <location>
        <begin position="147"/>
        <end position="170"/>
    </location>
</feature>
<evidence type="ECO:0000256" key="1">
    <source>
        <dbReference type="ARBA" id="ARBA00003257"/>
    </source>
</evidence>
<feature type="transmembrane region" description="Helical" evidence="14">
    <location>
        <begin position="283"/>
        <end position="305"/>
    </location>
</feature>
<protein>
    <recommendedName>
        <fullName evidence="4 13">NADH-ubiquinone oxidoreductase chain 1</fullName>
        <ecNumber evidence="13">7.1.1.2</ecNumber>
    </recommendedName>
</protein>
<evidence type="ECO:0000256" key="6">
    <source>
        <dbReference type="ARBA" id="ARBA00022692"/>
    </source>
</evidence>
<dbReference type="AlphaFoldDB" id="A0A0A7E8L0"/>
<name>A0A0A7E8L0_9NEOP</name>
<keyword evidence="8 14" id="KW-1133">Transmembrane helix</keyword>
<dbReference type="InterPro" id="IPR018086">
    <property type="entry name" value="NADH_UbQ_OxRdtase_su1_CS"/>
</dbReference>
<dbReference type="HAMAP" id="MF_01350">
    <property type="entry name" value="NDH1_NuoH"/>
    <property type="match status" value="1"/>
</dbReference>
<comment type="catalytic activity">
    <reaction evidence="13">
        <text>a ubiquinone + NADH + 5 H(+)(in) = a ubiquinol + NAD(+) + 4 H(+)(out)</text>
        <dbReference type="Rhea" id="RHEA:29091"/>
        <dbReference type="Rhea" id="RHEA-COMP:9565"/>
        <dbReference type="Rhea" id="RHEA-COMP:9566"/>
        <dbReference type="ChEBI" id="CHEBI:15378"/>
        <dbReference type="ChEBI" id="CHEBI:16389"/>
        <dbReference type="ChEBI" id="CHEBI:17976"/>
        <dbReference type="ChEBI" id="CHEBI:57540"/>
        <dbReference type="ChEBI" id="CHEBI:57945"/>
        <dbReference type="EC" id="7.1.1.2"/>
    </reaction>
</comment>
<dbReference type="EMBL" id="KP026276">
    <property type="protein sequence ID" value="AIY61840.1"/>
    <property type="molecule type" value="Genomic_DNA"/>
</dbReference>
<keyword evidence="5" id="KW-0813">Transport</keyword>
<evidence type="ECO:0000256" key="10">
    <source>
        <dbReference type="ARBA" id="ARBA00023128"/>
    </source>
</evidence>
<dbReference type="EC" id="7.1.1.2" evidence="13"/>
<comment type="subcellular location">
    <subcellularLocation>
        <location evidence="2 12">Mitochondrion inner membrane</location>
        <topology evidence="2 12">Multi-pass membrane protein</topology>
    </subcellularLocation>
</comment>
<comment type="similarity">
    <text evidence="3 12">Belongs to the complex I subunit 1 family.</text>
</comment>
<keyword evidence="7" id="KW-0999">Mitochondrion inner membrane</keyword>
<evidence type="ECO:0000256" key="5">
    <source>
        <dbReference type="ARBA" id="ARBA00022448"/>
    </source>
</evidence>
<dbReference type="GO" id="GO:0005743">
    <property type="term" value="C:mitochondrial inner membrane"/>
    <property type="evidence" value="ECO:0007669"/>
    <property type="project" value="UniProtKB-SubCell"/>
</dbReference>
<evidence type="ECO:0000256" key="3">
    <source>
        <dbReference type="ARBA" id="ARBA00010535"/>
    </source>
</evidence>
<evidence type="ECO:0000256" key="7">
    <source>
        <dbReference type="ARBA" id="ARBA00022792"/>
    </source>
</evidence>
<geneLocation type="mitochondrion" evidence="15"/>
<evidence type="ECO:0000256" key="11">
    <source>
        <dbReference type="ARBA" id="ARBA00023136"/>
    </source>
</evidence>
<dbReference type="PROSITE" id="PS00668">
    <property type="entry name" value="COMPLEX1_ND1_2"/>
    <property type="match status" value="1"/>
</dbReference>
<organism evidence="15">
    <name type="scientific">Leptomyxotermes doriae</name>
    <dbReference type="NCBI Taxonomy" id="377923"/>
    <lineage>
        <taxon>Eukaryota</taxon>
        <taxon>Metazoa</taxon>
        <taxon>Ecdysozoa</taxon>
        <taxon>Arthropoda</taxon>
        <taxon>Hexapoda</taxon>
        <taxon>Insecta</taxon>
        <taxon>Pterygota</taxon>
        <taxon>Neoptera</taxon>
        <taxon>Polyneoptera</taxon>
        <taxon>Dictyoptera</taxon>
        <taxon>Blattodea</taxon>
        <taxon>Blattoidea</taxon>
        <taxon>Termitoidae</taxon>
        <taxon>Termitidae</taxon>
        <taxon>Nasutitermitinae</taxon>
        <taxon>Leptomyxotermes</taxon>
    </lineage>
</organism>
<dbReference type="PANTHER" id="PTHR11432:SF3">
    <property type="entry name" value="NADH-UBIQUINONE OXIDOREDUCTASE CHAIN 1"/>
    <property type="match status" value="1"/>
</dbReference>
<evidence type="ECO:0000256" key="4">
    <source>
        <dbReference type="ARBA" id="ARBA00021009"/>
    </source>
</evidence>
<feature type="transmembrane region" description="Helical" evidence="14">
    <location>
        <begin position="225"/>
        <end position="249"/>
    </location>
</feature>
<keyword evidence="12" id="KW-0520">NAD</keyword>
<dbReference type="GO" id="GO:0003954">
    <property type="term" value="F:NADH dehydrogenase activity"/>
    <property type="evidence" value="ECO:0007669"/>
    <property type="project" value="TreeGrafter"/>
</dbReference>
<reference evidence="15" key="1">
    <citation type="submission" date="2014-10" db="EMBL/GenBank/DDBJ databases">
        <title>The evolutionary history of termites as inferred from 66 mitochondrial genomes.</title>
        <authorList>
            <person name="Bourguignon T."/>
            <person name="Lo N."/>
            <person name="Cameron S.L."/>
            <person name="Sobotnik J."/>
            <person name="Hayashi Y."/>
            <person name="Shigenobu S."/>
            <person name="Watanabe D."/>
            <person name="Roisin Y."/>
            <person name="Miura T."/>
            <person name="Evans T.A."/>
        </authorList>
    </citation>
    <scope>NUCLEOTIDE SEQUENCE</scope>
</reference>
<dbReference type="GO" id="GO:0008137">
    <property type="term" value="F:NADH dehydrogenase (ubiquinone) activity"/>
    <property type="evidence" value="ECO:0007669"/>
    <property type="project" value="UniProtKB-EC"/>
</dbReference>
<evidence type="ECO:0000256" key="12">
    <source>
        <dbReference type="RuleBase" id="RU000471"/>
    </source>
</evidence>
<keyword evidence="6 12" id="KW-0812">Transmembrane</keyword>
<dbReference type="GO" id="GO:0009060">
    <property type="term" value="P:aerobic respiration"/>
    <property type="evidence" value="ECO:0007669"/>
    <property type="project" value="TreeGrafter"/>
</dbReference>
<keyword evidence="10 13" id="KW-0496">Mitochondrion</keyword>
<feature type="transmembrane region" description="Helical" evidence="14">
    <location>
        <begin position="106"/>
        <end position="126"/>
    </location>
</feature>
<evidence type="ECO:0000256" key="2">
    <source>
        <dbReference type="ARBA" id="ARBA00004448"/>
    </source>
</evidence>
<keyword evidence="9 13" id="KW-0830">Ubiquinone</keyword>
<evidence type="ECO:0000256" key="14">
    <source>
        <dbReference type="SAM" id="Phobius"/>
    </source>
</evidence>
<dbReference type="InterPro" id="IPR001694">
    <property type="entry name" value="NADH_UbQ_OxRdtase_su1/FPO"/>
</dbReference>
<comment type="function">
    <text evidence="1">Core subunit of the mitochondrial membrane respiratory chain NADH dehydrogenase (Complex I) that is believed to belong to the minimal assembly required for catalysis. Complex I functions in the transfer of electrons from NADH to the respiratory chain. The immediate electron acceptor for the enzyme is believed to be ubiquinone.</text>
</comment>
<feature type="transmembrane region" description="Helical" evidence="14">
    <location>
        <begin position="6"/>
        <end position="28"/>
    </location>
</feature>
<keyword evidence="11 14" id="KW-0472">Membrane</keyword>
<dbReference type="PANTHER" id="PTHR11432">
    <property type="entry name" value="NADH DEHYDROGENASE SUBUNIT 1"/>
    <property type="match status" value="1"/>
</dbReference>
<evidence type="ECO:0000256" key="9">
    <source>
        <dbReference type="ARBA" id="ARBA00023075"/>
    </source>
</evidence>
<gene>
    <name evidence="15" type="primary">nad1</name>
</gene>
<evidence type="ECO:0000313" key="15">
    <source>
        <dbReference type="EMBL" id="AIY61840.1"/>
    </source>
</evidence>
<sequence length="313" mass="35831">MFDLFFLIVVFLLLMVFVMVGVAFLTLLERSVLGYVHIRKGPNKVGFVGILQPFSDAIKLFSSEQYFPIVSNYLVYYFSPVFGFFLSLLVWLLVPYLSGFFSFELGLLFFLACTSLGVYTVMIAGWSSNSGYSLLGGLRALAQTISYEVSLAFILLSFVVLVCSYSLVYFYFFQVYLWLIFISLPLSFVWFISCLAETNRTPFDFAEGESELVSGFNVEYGGGGFALIFLAEYASILFMSLLFCIIFLGSDLYSLFFYVKLAFISFLFIWVRGTVPRFRYDKLMYLAWSSFLPLSLNYLLFFIGVKCYIFSLL</sequence>
<feature type="transmembrane region" description="Helical" evidence="14">
    <location>
        <begin position="255"/>
        <end position="271"/>
    </location>
</feature>
<proteinExistence type="inferred from homology"/>
<feature type="transmembrane region" description="Helical" evidence="14">
    <location>
        <begin position="176"/>
        <end position="196"/>
    </location>
</feature>
<evidence type="ECO:0000256" key="8">
    <source>
        <dbReference type="ARBA" id="ARBA00022989"/>
    </source>
</evidence>
<dbReference type="Pfam" id="PF00146">
    <property type="entry name" value="NADHdh"/>
    <property type="match status" value="1"/>
</dbReference>
<evidence type="ECO:0000256" key="13">
    <source>
        <dbReference type="RuleBase" id="RU000473"/>
    </source>
</evidence>
<accession>A0A0A7E8L0</accession>